<organism evidence="3 4">
    <name type="scientific">Variibacter gotjawalensis</name>
    <dbReference type="NCBI Taxonomy" id="1333996"/>
    <lineage>
        <taxon>Bacteria</taxon>
        <taxon>Pseudomonadati</taxon>
        <taxon>Pseudomonadota</taxon>
        <taxon>Alphaproteobacteria</taxon>
        <taxon>Hyphomicrobiales</taxon>
        <taxon>Nitrobacteraceae</taxon>
        <taxon>Variibacter</taxon>
    </lineage>
</organism>
<sequence>MFARVALAFALAVAAGSASAQNYPDRPITLIVPYAAGGPSDSIARLIGQSMTTTLGQTVVIENVSGAGGTAGAARVARAQNDGYTLLIHHVALSAGASLYKSLTYDTVNDFAPIGLVNYGPYVLSAKKTLPPKDIAEFLALVKTDGRNISFGTAGNGSGSHLCNIFLEQALGTKVNQVPYRGTGPAMNDLVAGQLDVLCDQTTNSIPHLQSGNIKGYAVTSLARSPQLPNTPTVDESGIKGFEVTVWHALYAPKGTAQPIIEKLNAALEVALKDEKVLKTFEDLGTALFPAGKRGPTDLQRHLEAEVAKWRKVLADAGVPPQ</sequence>
<feature type="chain" id="PRO_5006615462" evidence="2">
    <location>
        <begin position="21"/>
        <end position="322"/>
    </location>
</feature>
<keyword evidence="4" id="KW-1185">Reference proteome</keyword>
<evidence type="ECO:0000256" key="1">
    <source>
        <dbReference type="ARBA" id="ARBA00006987"/>
    </source>
</evidence>
<dbReference type="KEGG" id="vgo:GJW-30_1_00132"/>
<dbReference type="PIRSF" id="PIRSF017082">
    <property type="entry name" value="YflP"/>
    <property type="match status" value="1"/>
</dbReference>
<feature type="signal peptide" evidence="2">
    <location>
        <begin position="1"/>
        <end position="20"/>
    </location>
</feature>
<name>A0A0S3PNY9_9BRAD</name>
<reference evidence="3 4" key="1">
    <citation type="submission" date="2015-08" db="EMBL/GenBank/DDBJ databases">
        <title>Investigation of the bacterial diversity of lava forest soil.</title>
        <authorList>
            <person name="Lee J.S."/>
        </authorList>
    </citation>
    <scope>NUCLEOTIDE SEQUENCE [LARGE SCALE GENOMIC DNA]</scope>
    <source>
        <strain evidence="3 4">GJW-30</strain>
    </source>
</reference>
<evidence type="ECO:0000313" key="3">
    <source>
        <dbReference type="EMBL" id="BAT57625.1"/>
    </source>
</evidence>
<keyword evidence="3" id="KW-0675">Receptor</keyword>
<evidence type="ECO:0000313" key="4">
    <source>
        <dbReference type="Proteomes" id="UP000236884"/>
    </source>
</evidence>
<dbReference type="EMBL" id="AP014946">
    <property type="protein sequence ID" value="BAT57625.1"/>
    <property type="molecule type" value="Genomic_DNA"/>
</dbReference>
<dbReference type="OrthoDB" id="8443386at2"/>
<dbReference type="PANTHER" id="PTHR42928:SF5">
    <property type="entry name" value="BLR1237 PROTEIN"/>
    <property type="match status" value="1"/>
</dbReference>
<dbReference type="SUPFAM" id="SSF53850">
    <property type="entry name" value="Periplasmic binding protein-like II"/>
    <property type="match status" value="1"/>
</dbReference>
<dbReference type="Gene3D" id="3.40.190.10">
    <property type="entry name" value="Periplasmic binding protein-like II"/>
    <property type="match status" value="1"/>
</dbReference>
<comment type="similarity">
    <text evidence="1">Belongs to the UPF0065 (bug) family.</text>
</comment>
<gene>
    <name evidence="3" type="ORF">GJW-30_1_00132</name>
</gene>
<keyword evidence="2" id="KW-0732">Signal</keyword>
<dbReference type="Gene3D" id="3.40.190.150">
    <property type="entry name" value="Bordetella uptake gene, domain 1"/>
    <property type="match status" value="1"/>
</dbReference>
<dbReference type="InterPro" id="IPR042100">
    <property type="entry name" value="Bug_dom1"/>
</dbReference>
<dbReference type="Pfam" id="PF03401">
    <property type="entry name" value="TctC"/>
    <property type="match status" value="1"/>
</dbReference>
<evidence type="ECO:0000256" key="2">
    <source>
        <dbReference type="SAM" id="SignalP"/>
    </source>
</evidence>
<protein>
    <submittedName>
        <fullName evidence="3">Tripartite tricarboxylate transporter family receptor</fullName>
    </submittedName>
</protein>
<proteinExistence type="inferred from homology"/>
<accession>A0A0S3PNY9</accession>
<dbReference type="AlphaFoldDB" id="A0A0S3PNY9"/>
<dbReference type="PANTHER" id="PTHR42928">
    <property type="entry name" value="TRICARBOXYLATE-BINDING PROTEIN"/>
    <property type="match status" value="1"/>
</dbReference>
<dbReference type="RefSeq" id="WP_096350501.1">
    <property type="nucleotide sequence ID" value="NZ_AP014946.1"/>
</dbReference>
<dbReference type="Proteomes" id="UP000236884">
    <property type="component" value="Chromosome"/>
</dbReference>
<dbReference type="InterPro" id="IPR005064">
    <property type="entry name" value="BUG"/>
</dbReference>